<dbReference type="EMBL" id="CAFBOX010000093">
    <property type="protein sequence ID" value="CAB4998417.1"/>
    <property type="molecule type" value="Genomic_DNA"/>
</dbReference>
<evidence type="ECO:0000256" key="2">
    <source>
        <dbReference type="ARBA" id="ARBA00022475"/>
    </source>
</evidence>
<proteinExistence type="predicted"/>
<protein>
    <submittedName>
        <fullName evidence="13">Unannotated protein</fullName>
    </submittedName>
</protein>
<keyword evidence="6" id="KW-0560">Oxidoreductase</keyword>
<keyword evidence="4" id="KW-0479">Metal-binding</keyword>
<evidence type="ECO:0000313" key="13">
    <source>
        <dbReference type="EMBL" id="CAB4543934.1"/>
    </source>
</evidence>
<evidence type="ECO:0000256" key="10">
    <source>
        <dbReference type="ARBA" id="ARBA00023157"/>
    </source>
</evidence>
<dbReference type="GO" id="GO:0016020">
    <property type="term" value="C:membrane"/>
    <property type="evidence" value="ECO:0007669"/>
    <property type="project" value="UniProtKB-SubCell"/>
</dbReference>
<evidence type="ECO:0000256" key="8">
    <source>
        <dbReference type="ARBA" id="ARBA00023133"/>
    </source>
</evidence>
<name>A0A6J6BYM7_9ZZZZ</name>
<feature type="transmembrane region" description="Helical" evidence="12">
    <location>
        <begin position="162"/>
        <end position="180"/>
    </location>
</feature>
<evidence type="ECO:0000256" key="6">
    <source>
        <dbReference type="ARBA" id="ARBA00023002"/>
    </source>
</evidence>
<feature type="transmembrane region" description="Helical" evidence="12">
    <location>
        <begin position="254"/>
        <end position="275"/>
    </location>
</feature>
<evidence type="ECO:0000256" key="5">
    <source>
        <dbReference type="ARBA" id="ARBA00022989"/>
    </source>
</evidence>
<keyword evidence="7" id="KW-0408">Iron</keyword>
<evidence type="ECO:0000256" key="11">
    <source>
        <dbReference type="ARBA" id="ARBA00023444"/>
    </source>
</evidence>
<evidence type="ECO:0000256" key="4">
    <source>
        <dbReference type="ARBA" id="ARBA00022723"/>
    </source>
</evidence>
<evidence type="ECO:0000256" key="3">
    <source>
        <dbReference type="ARBA" id="ARBA00022692"/>
    </source>
</evidence>
<feature type="transmembrane region" description="Helical" evidence="12">
    <location>
        <begin position="231"/>
        <end position="248"/>
    </location>
</feature>
<feature type="transmembrane region" description="Helical" evidence="12">
    <location>
        <begin position="92"/>
        <end position="115"/>
    </location>
</feature>
<feature type="transmembrane region" description="Helical" evidence="12">
    <location>
        <begin position="121"/>
        <end position="142"/>
    </location>
</feature>
<evidence type="ECO:0000256" key="9">
    <source>
        <dbReference type="ARBA" id="ARBA00023136"/>
    </source>
</evidence>
<dbReference type="InterPro" id="IPR050450">
    <property type="entry name" value="COX15/CtaA_HemeA_synthase"/>
</dbReference>
<dbReference type="Pfam" id="PF02628">
    <property type="entry name" value="COX15-CtaA"/>
    <property type="match status" value="1"/>
</dbReference>
<dbReference type="EMBL" id="CAEZSM010000069">
    <property type="protein sequence ID" value="CAB4543934.1"/>
    <property type="molecule type" value="Genomic_DNA"/>
</dbReference>
<dbReference type="InterPro" id="IPR003780">
    <property type="entry name" value="COX15/CtaA_fam"/>
</dbReference>
<evidence type="ECO:0000256" key="12">
    <source>
        <dbReference type="SAM" id="Phobius"/>
    </source>
</evidence>
<feature type="transmembrane region" description="Helical" evidence="12">
    <location>
        <begin position="200"/>
        <end position="219"/>
    </location>
</feature>
<reference evidence="13" key="1">
    <citation type="submission" date="2020-05" db="EMBL/GenBank/DDBJ databases">
        <authorList>
            <person name="Chiriac C."/>
            <person name="Salcher M."/>
            <person name="Ghai R."/>
            <person name="Kavagutti S V."/>
        </authorList>
    </citation>
    <scope>NUCLEOTIDE SEQUENCE</scope>
</reference>
<dbReference type="GO" id="GO:0006784">
    <property type="term" value="P:heme A biosynthetic process"/>
    <property type="evidence" value="ECO:0007669"/>
    <property type="project" value="InterPro"/>
</dbReference>
<gene>
    <name evidence="13" type="ORF">UFOPK1438_00639</name>
    <name evidence="14" type="ORF">UFOPK2329_00688</name>
    <name evidence="15" type="ORF">UFOPK4035_00627</name>
</gene>
<keyword evidence="3 12" id="KW-0812">Transmembrane</keyword>
<keyword evidence="8" id="KW-0350">Heme biosynthesis</keyword>
<sequence length="287" mass="31061">MATRYLRLSLGVLLFLQSAIVVTGGGVRLTGSGLGCPTWPECTPGSYRPIVGQAEGHFHSWIEFGNRLLTFALMLAAIIAVVAVLKSGRKDLRALVLLQFLGILGQGVLGGITVLTKLNPIPVAGHFLLSIALIAAGTTLYYQHDKKFLKISSIKIVSRIHIIIATTIIVLGTMVTGTGPHAGDWQAPRFPFKIQTIARIHADAVIIFLILTVAYYFLGKLSEETKRLIRILGFISIAQGALGFVQYYQGVPPLLVGIHQLGSILVWIAAWRIWLSTSRSSTPISLG</sequence>
<keyword evidence="10" id="KW-1015">Disulfide bond</keyword>
<dbReference type="PANTHER" id="PTHR35457:SF1">
    <property type="entry name" value="HEME A SYNTHASE"/>
    <property type="match status" value="1"/>
</dbReference>
<keyword evidence="2" id="KW-1003">Cell membrane</keyword>
<evidence type="ECO:0000256" key="1">
    <source>
        <dbReference type="ARBA" id="ARBA00004141"/>
    </source>
</evidence>
<evidence type="ECO:0000313" key="14">
    <source>
        <dbReference type="EMBL" id="CAB4674784.1"/>
    </source>
</evidence>
<keyword evidence="9 12" id="KW-0472">Membrane</keyword>
<comment type="pathway">
    <text evidence="11">Porphyrin-containing compound metabolism.</text>
</comment>
<evidence type="ECO:0000313" key="15">
    <source>
        <dbReference type="EMBL" id="CAB4998417.1"/>
    </source>
</evidence>
<feature type="transmembrane region" description="Helical" evidence="12">
    <location>
        <begin position="68"/>
        <end position="85"/>
    </location>
</feature>
<dbReference type="AlphaFoldDB" id="A0A6J6BYM7"/>
<organism evidence="13">
    <name type="scientific">freshwater metagenome</name>
    <dbReference type="NCBI Taxonomy" id="449393"/>
    <lineage>
        <taxon>unclassified sequences</taxon>
        <taxon>metagenomes</taxon>
        <taxon>ecological metagenomes</taxon>
    </lineage>
</organism>
<accession>A0A6J6BYM7</accession>
<dbReference type="GO" id="GO:0046872">
    <property type="term" value="F:metal ion binding"/>
    <property type="evidence" value="ECO:0007669"/>
    <property type="project" value="UniProtKB-KW"/>
</dbReference>
<comment type="subcellular location">
    <subcellularLocation>
        <location evidence="1">Membrane</location>
        <topology evidence="1">Multi-pass membrane protein</topology>
    </subcellularLocation>
</comment>
<dbReference type="PANTHER" id="PTHR35457">
    <property type="entry name" value="HEME A SYNTHASE"/>
    <property type="match status" value="1"/>
</dbReference>
<dbReference type="EMBL" id="CAEZWZ010000102">
    <property type="protein sequence ID" value="CAB4674784.1"/>
    <property type="molecule type" value="Genomic_DNA"/>
</dbReference>
<keyword evidence="5 12" id="KW-1133">Transmembrane helix</keyword>
<evidence type="ECO:0000256" key="7">
    <source>
        <dbReference type="ARBA" id="ARBA00023004"/>
    </source>
</evidence>
<dbReference type="GO" id="GO:0016491">
    <property type="term" value="F:oxidoreductase activity"/>
    <property type="evidence" value="ECO:0007669"/>
    <property type="project" value="UniProtKB-KW"/>
</dbReference>